<dbReference type="Gene3D" id="3.40.50.150">
    <property type="entry name" value="Vaccinia Virus protein VP39"/>
    <property type="match status" value="1"/>
</dbReference>
<dbReference type="GO" id="GO:0035657">
    <property type="term" value="C:eRF1 methyltransferase complex"/>
    <property type="evidence" value="ECO:0007669"/>
    <property type="project" value="TreeGrafter"/>
</dbReference>
<evidence type="ECO:0000259" key="7">
    <source>
        <dbReference type="Pfam" id="PF05175"/>
    </source>
</evidence>
<dbReference type="GO" id="GO:0003676">
    <property type="term" value="F:nucleic acid binding"/>
    <property type="evidence" value="ECO:0007669"/>
    <property type="project" value="InterPro"/>
</dbReference>
<evidence type="ECO:0000313" key="9">
    <source>
        <dbReference type="Proteomes" id="UP001295794"/>
    </source>
</evidence>
<dbReference type="Pfam" id="PF05175">
    <property type="entry name" value="MTS"/>
    <property type="match status" value="1"/>
</dbReference>
<accession>A0AAD2HPV2</accession>
<dbReference type="PROSITE" id="PS00092">
    <property type="entry name" value="N6_MTASE"/>
    <property type="match status" value="1"/>
</dbReference>
<evidence type="ECO:0000256" key="5">
    <source>
        <dbReference type="ARBA" id="ARBA00022691"/>
    </source>
</evidence>
<evidence type="ECO:0000256" key="1">
    <source>
        <dbReference type="ARBA" id="ARBA00004123"/>
    </source>
</evidence>
<dbReference type="GO" id="GO:0008757">
    <property type="term" value="F:S-adenosylmethionine-dependent methyltransferase activity"/>
    <property type="evidence" value="ECO:0007669"/>
    <property type="project" value="TreeGrafter"/>
</dbReference>
<dbReference type="EMBL" id="CAVNYO010000440">
    <property type="protein sequence ID" value="CAK5279936.1"/>
    <property type="molecule type" value="Genomic_DNA"/>
</dbReference>
<sequence length="238" mass="26025">MIPTPDLSHLRASDYEHVYEPAEDTFILLDALEQDAQELCDLKPRIAFEVGSGSGCVSAFLSKITGPSAVLYLCTDINPRACVCTRATGAQNSVALEVATASLAAPFLDRLEHSVDVILFNPPYVPTYAEEALAAQADRDIGGSWAGGQHGMQVTETFFPQVDVGLFLASARCRSIEMMFQRLLSSSGRFYLVAVADNNIAAIQEEMSTRYGMHSQIVLQRRAGREHLFVVRFTRTSG</sequence>
<organism evidence="8 9">
    <name type="scientific">Mycena citricolor</name>
    <dbReference type="NCBI Taxonomy" id="2018698"/>
    <lineage>
        <taxon>Eukaryota</taxon>
        <taxon>Fungi</taxon>
        <taxon>Dikarya</taxon>
        <taxon>Basidiomycota</taxon>
        <taxon>Agaricomycotina</taxon>
        <taxon>Agaricomycetes</taxon>
        <taxon>Agaricomycetidae</taxon>
        <taxon>Agaricales</taxon>
        <taxon>Marasmiineae</taxon>
        <taxon>Mycenaceae</taxon>
        <taxon>Mycena</taxon>
    </lineage>
</organism>
<keyword evidence="6" id="KW-0539">Nucleus</keyword>
<dbReference type="GO" id="GO:0032259">
    <property type="term" value="P:methylation"/>
    <property type="evidence" value="ECO:0007669"/>
    <property type="project" value="UniProtKB-KW"/>
</dbReference>
<dbReference type="GO" id="GO:0005634">
    <property type="term" value="C:nucleus"/>
    <property type="evidence" value="ECO:0007669"/>
    <property type="project" value="UniProtKB-SubCell"/>
</dbReference>
<comment type="subcellular location">
    <subcellularLocation>
        <location evidence="1">Nucleus</location>
    </subcellularLocation>
</comment>
<evidence type="ECO:0000256" key="3">
    <source>
        <dbReference type="ARBA" id="ARBA00022603"/>
    </source>
</evidence>
<dbReference type="FunFam" id="3.40.50.150:FF:000077">
    <property type="entry name" value="HemK methyltransferase family member 2"/>
    <property type="match status" value="1"/>
</dbReference>
<dbReference type="InterPro" id="IPR052190">
    <property type="entry name" value="Euk-Arch_PrmC-MTase"/>
</dbReference>
<proteinExistence type="inferred from homology"/>
<keyword evidence="4" id="KW-0808">Transferase</keyword>
<dbReference type="InterPro" id="IPR007848">
    <property type="entry name" value="Small_mtfrase_dom"/>
</dbReference>
<keyword evidence="9" id="KW-1185">Reference proteome</keyword>
<dbReference type="PANTHER" id="PTHR45875:SF1">
    <property type="entry name" value="METHYLTRANSFERASE N6AMT1"/>
    <property type="match status" value="1"/>
</dbReference>
<protein>
    <recommendedName>
        <fullName evidence="7">Methyltransferase small domain-containing protein</fullName>
    </recommendedName>
</protein>
<reference evidence="8" key="1">
    <citation type="submission" date="2023-11" db="EMBL/GenBank/DDBJ databases">
        <authorList>
            <person name="De Vega J J."/>
            <person name="De Vega J J."/>
        </authorList>
    </citation>
    <scope>NUCLEOTIDE SEQUENCE</scope>
</reference>
<evidence type="ECO:0000256" key="6">
    <source>
        <dbReference type="ARBA" id="ARBA00023242"/>
    </source>
</evidence>
<keyword evidence="3" id="KW-0489">Methyltransferase</keyword>
<dbReference type="PANTHER" id="PTHR45875">
    <property type="entry name" value="METHYLTRANSFERASE N6AMT1"/>
    <property type="match status" value="1"/>
</dbReference>
<dbReference type="InterPro" id="IPR002052">
    <property type="entry name" value="DNA_methylase_N6_adenine_CS"/>
</dbReference>
<comment type="similarity">
    <text evidence="2">Belongs to the eukaryotic/archaeal PrmC-related family.</text>
</comment>
<dbReference type="SUPFAM" id="SSF53335">
    <property type="entry name" value="S-adenosyl-L-methionine-dependent methyltransferases"/>
    <property type="match status" value="1"/>
</dbReference>
<evidence type="ECO:0000256" key="4">
    <source>
        <dbReference type="ARBA" id="ARBA00022679"/>
    </source>
</evidence>
<comment type="caution">
    <text evidence="8">The sequence shown here is derived from an EMBL/GenBank/DDBJ whole genome shotgun (WGS) entry which is preliminary data.</text>
</comment>
<dbReference type="AlphaFoldDB" id="A0AAD2HPV2"/>
<gene>
    <name evidence="8" type="ORF">MYCIT1_LOCUS30300</name>
</gene>
<dbReference type="InterPro" id="IPR029063">
    <property type="entry name" value="SAM-dependent_MTases_sf"/>
</dbReference>
<evidence type="ECO:0000313" key="8">
    <source>
        <dbReference type="EMBL" id="CAK5279936.1"/>
    </source>
</evidence>
<dbReference type="Proteomes" id="UP001295794">
    <property type="component" value="Unassembled WGS sequence"/>
</dbReference>
<dbReference type="GO" id="GO:0008276">
    <property type="term" value="F:protein methyltransferase activity"/>
    <property type="evidence" value="ECO:0007669"/>
    <property type="project" value="TreeGrafter"/>
</dbReference>
<feature type="domain" description="Methyltransferase small" evidence="7">
    <location>
        <begin position="28"/>
        <end position="130"/>
    </location>
</feature>
<name>A0AAD2HPV2_9AGAR</name>
<keyword evidence="5" id="KW-0949">S-adenosyl-L-methionine</keyword>
<evidence type="ECO:0000256" key="2">
    <source>
        <dbReference type="ARBA" id="ARBA00006149"/>
    </source>
</evidence>